<evidence type="ECO:0000313" key="2">
    <source>
        <dbReference type="Proteomes" id="UP000070376"/>
    </source>
</evidence>
<name>A0A133KFM0_HEYCO</name>
<evidence type="ECO:0000313" key="1">
    <source>
        <dbReference type="EMBL" id="KWZ78349.1"/>
    </source>
</evidence>
<protein>
    <submittedName>
        <fullName evidence="1">Uncharacterized protein</fullName>
    </submittedName>
</protein>
<accession>A0A133KFM0</accession>
<dbReference type="Proteomes" id="UP000070376">
    <property type="component" value="Unassembled WGS sequence"/>
</dbReference>
<dbReference type="PATRIC" id="fig|1398.22.peg.3008"/>
<gene>
    <name evidence="1" type="ORF">HMPREF3213_02999</name>
</gene>
<dbReference type="EMBL" id="LRPN01000144">
    <property type="protein sequence ID" value="KWZ78349.1"/>
    <property type="molecule type" value="Genomic_DNA"/>
</dbReference>
<comment type="caution">
    <text evidence="1">The sequence shown here is derived from an EMBL/GenBank/DDBJ whole genome shotgun (WGS) entry which is preliminary data.</text>
</comment>
<proteinExistence type="predicted"/>
<dbReference type="AlphaFoldDB" id="A0A133KFM0"/>
<organism evidence="1 2">
    <name type="scientific">Heyndrickxia coagulans</name>
    <name type="common">Weizmannia coagulans</name>
    <dbReference type="NCBI Taxonomy" id="1398"/>
    <lineage>
        <taxon>Bacteria</taxon>
        <taxon>Bacillati</taxon>
        <taxon>Bacillota</taxon>
        <taxon>Bacilli</taxon>
        <taxon>Bacillales</taxon>
        <taxon>Bacillaceae</taxon>
        <taxon>Heyndrickxia</taxon>
    </lineage>
</organism>
<sequence length="40" mass="4134">MLAGSNEGLLHKQSSYGAAFTAAWASNSTNAHADLLLLSN</sequence>
<reference evidence="2" key="1">
    <citation type="submission" date="2016-01" db="EMBL/GenBank/DDBJ databases">
        <authorList>
            <person name="Mitreva M."/>
            <person name="Pepin K.H."/>
            <person name="Mihindukulasuriya K.A."/>
            <person name="Fulton R."/>
            <person name="Fronick C."/>
            <person name="O'Laughlin M."/>
            <person name="Miner T."/>
            <person name="Herter B."/>
            <person name="Rosa B.A."/>
            <person name="Cordes M."/>
            <person name="Tomlinson C."/>
            <person name="Wollam A."/>
            <person name="Palsikar V.B."/>
            <person name="Mardis E.R."/>
            <person name="Wilson R.K."/>
        </authorList>
    </citation>
    <scope>NUCLEOTIDE SEQUENCE [LARGE SCALE GENOMIC DNA]</scope>
    <source>
        <strain evidence="2">GED7749B</strain>
    </source>
</reference>